<dbReference type="RefSeq" id="WP_213104721.1">
    <property type="nucleotide sequence ID" value="NZ_JAGYPM010000010.1"/>
</dbReference>
<proteinExistence type="predicted"/>
<feature type="transmembrane region" description="Helical" evidence="2">
    <location>
        <begin position="7"/>
        <end position="27"/>
    </location>
</feature>
<reference evidence="4 5" key="1">
    <citation type="submission" date="2021-05" db="EMBL/GenBank/DDBJ databases">
        <title>Novel Bacillus species.</title>
        <authorList>
            <person name="Liu G."/>
        </authorList>
    </citation>
    <scope>NUCLEOTIDE SEQUENCE [LARGE SCALE GENOMIC DNA]</scope>
    <source>
        <strain evidence="4 5">FJAT-49705</strain>
    </source>
</reference>
<evidence type="ECO:0000313" key="5">
    <source>
        <dbReference type="Proteomes" id="UP000681027"/>
    </source>
</evidence>
<protein>
    <submittedName>
        <fullName evidence="4">Flp pilus assembly protein CpaB</fullName>
    </submittedName>
</protein>
<keyword evidence="2" id="KW-0472">Membrane</keyword>
<sequence>MLESKRRAFIFLSISLLLAFIAGLFFLQKIKELNSELGGMTKIYVTATDIPSRTLLQPDHVKQIEIPKRYVNNSHVINVEDLIDKVLVVPLVEDDIITKSMLKPVSNATDENNRLVTMLQSERIRFDEELEGLDRVDIVVSHKFDGKPVTEVFMKDVLVAGVIKSEKSFSGVALEVPADDAPRIIHIQNYADSIRVLKANVGKALQINTDIENQETEKEEKTEPPAEPPQEQKKENAETPAEPPQEPKKENAEKPANENNKK</sequence>
<feature type="region of interest" description="Disordered" evidence="1">
    <location>
        <begin position="208"/>
        <end position="262"/>
    </location>
</feature>
<accession>A0ABS5NZL6</accession>
<organism evidence="4 5">
    <name type="scientific">Cytobacillus citreus</name>
    <dbReference type="NCBI Taxonomy" id="2833586"/>
    <lineage>
        <taxon>Bacteria</taxon>
        <taxon>Bacillati</taxon>
        <taxon>Bacillota</taxon>
        <taxon>Bacilli</taxon>
        <taxon>Bacillales</taxon>
        <taxon>Bacillaceae</taxon>
        <taxon>Cytobacillus</taxon>
    </lineage>
</organism>
<dbReference type="Proteomes" id="UP000681027">
    <property type="component" value="Unassembled WGS sequence"/>
</dbReference>
<feature type="compositionally biased region" description="Basic and acidic residues" evidence="1">
    <location>
        <begin position="215"/>
        <end position="237"/>
    </location>
</feature>
<evidence type="ECO:0000259" key="3">
    <source>
        <dbReference type="SMART" id="SM00858"/>
    </source>
</evidence>
<evidence type="ECO:0000313" key="4">
    <source>
        <dbReference type="EMBL" id="MBS4193285.1"/>
    </source>
</evidence>
<keyword evidence="2" id="KW-1133">Transmembrane helix</keyword>
<dbReference type="EMBL" id="JAGYPM010000010">
    <property type="protein sequence ID" value="MBS4193285.1"/>
    <property type="molecule type" value="Genomic_DNA"/>
</dbReference>
<name>A0ABS5NZL6_9BACI</name>
<feature type="domain" description="SAF" evidence="3">
    <location>
        <begin position="41"/>
        <end position="103"/>
    </location>
</feature>
<dbReference type="SMART" id="SM00858">
    <property type="entry name" value="SAF"/>
    <property type="match status" value="1"/>
</dbReference>
<dbReference type="Pfam" id="PF08666">
    <property type="entry name" value="SAF"/>
    <property type="match status" value="1"/>
</dbReference>
<evidence type="ECO:0000256" key="1">
    <source>
        <dbReference type="SAM" id="MobiDB-lite"/>
    </source>
</evidence>
<evidence type="ECO:0000256" key="2">
    <source>
        <dbReference type="SAM" id="Phobius"/>
    </source>
</evidence>
<keyword evidence="2" id="KW-0812">Transmembrane</keyword>
<dbReference type="InterPro" id="IPR013974">
    <property type="entry name" value="SAF"/>
</dbReference>
<keyword evidence="5" id="KW-1185">Reference proteome</keyword>
<gene>
    <name evidence="4" type="ORF">KHA94_24685</name>
</gene>
<feature type="compositionally biased region" description="Basic and acidic residues" evidence="1">
    <location>
        <begin position="245"/>
        <end position="262"/>
    </location>
</feature>
<dbReference type="CDD" id="cd11614">
    <property type="entry name" value="SAF_CpaB_FlgA_like"/>
    <property type="match status" value="1"/>
</dbReference>
<comment type="caution">
    <text evidence="4">The sequence shown here is derived from an EMBL/GenBank/DDBJ whole genome shotgun (WGS) entry which is preliminary data.</text>
</comment>